<evidence type="ECO:0000313" key="4">
    <source>
        <dbReference type="EMBL" id="CDQ97365.1"/>
    </source>
</evidence>
<protein>
    <recommendedName>
        <fullName evidence="2">Vacuolar-sorting protein SNF8</fullName>
    </recommendedName>
    <alternativeName>
        <fullName evidence="3">ESCRT-II complex subunit VPS22</fullName>
    </alternativeName>
</protein>
<comment type="similarity">
    <text evidence="1">Belongs to the SNF8 family.</text>
</comment>
<reference evidence="4" key="2">
    <citation type="submission" date="2014-03" db="EMBL/GenBank/DDBJ databases">
        <authorList>
            <person name="Genoscope - CEA"/>
        </authorList>
    </citation>
    <scope>NUCLEOTIDE SEQUENCE</scope>
</reference>
<sequence length="107" mass="11952">MTWWRAIKKLKAMENGFGVIPVGSSYLVQSVPAELNMDHTVVLQLAEKKGYISVSEIRESLKWERERVCHVLVSLGGGDVVVLESGLETTYLVSWSCLCVGYIFTQS</sequence>
<proteinExistence type="inferred from homology"/>
<dbReference type="AlphaFoldDB" id="A0A060Z7V2"/>
<reference evidence="4" key="1">
    <citation type="journal article" date="2014" name="Nat. Commun.">
        <title>The rainbow trout genome provides novel insights into evolution after whole-genome duplication in vertebrates.</title>
        <authorList>
            <person name="Berthelot C."/>
            <person name="Brunet F."/>
            <person name="Chalopin D."/>
            <person name="Juanchich A."/>
            <person name="Bernard M."/>
            <person name="Noel B."/>
            <person name="Bento P."/>
            <person name="Da Silva C."/>
            <person name="Labadie K."/>
            <person name="Alberti A."/>
            <person name="Aury J.M."/>
            <person name="Louis A."/>
            <person name="Dehais P."/>
            <person name="Bardou P."/>
            <person name="Montfort J."/>
            <person name="Klopp C."/>
            <person name="Cabau C."/>
            <person name="Gaspin C."/>
            <person name="Thorgaard G.H."/>
            <person name="Boussaha M."/>
            <person name="Quillet E."/>
            <person name="Guyomard R."/>
            <person name="Galiana D."/>
            <person name="Bobe J."/>
            <person name="Volff J.N."/>
            <person name="Genet C."/>
            <person name="Wincker P."/>
            <person name="Jaillon O."/>
            <person name="Roest Crollius H."/>
            <person name="Guiguen Y."/>
        </authorList>
    </citation>
    <scope>NUCLEOTIDE SEQUENCE [LARGE SCALE GENOMIC DNA]</scope>
</reference>
<accession>A0A060Z7V2</accession>
<evidence type="ECO:0000256" key="1">
    <source>
        <dbReference type="ARBA" id="ARBA00009834"/>
    </source>
</evidence>
<dbReference type="SUPFAM" id="SSF46785">
    <property type="entry name" value="Winged helix' DNA-binding domain"/>
    <property type="match status" value="1"/>
</dbReference>
<dbReference type="PaxDb" id="8022-A0A060Z7V2"/>
<evidence type="ECO:0000313" key="5">
    <source>
        <dbReference type="Proteomes" id="UP000193380"/>
    </source>
</evidence>
<dbReference type="InterPro" id="IPR036390">
    <property type="entry name" value="WH_DNA-bd_sf"/>
</dbReference>
<evidence type="ECO:0000256" key="3">
    <source>
        <dbReference type="ARBA" id="ARBA00030097"/>
    </source>
</evidence>
<dbReference type="Gene3D" id="1.10.10.10">
    <property type="entry name" value="Winged helix-like DNA-binding domain superfamily/Winged helix DNA-binding domain"/>
    <property type="match status" value="1"/>
</dbReference>
<dbReference type="InterPro" id="IPR016689">
    <property type="entry name" value="ESCRT-2_cplx_Snf8"/>
</dbReference>
<name>A0A060Z7V2_ONCMY</name>
<dbReference type="GO" id="GO:0000814">
    <property type="term" value="C:ESCRT II complex"/>
    <property type="evidence" value="ECO:0007669"/>
    <property type="project" value="InterPro"/>
</dbReference>
<organism evidence="4 5">
    <name type="scientific">Oncorhynchus mykiss</name>
    <name type="common">Rainbow trout</name>
    <name type="synonym">Salmo gairdneri</name>
    <dbReference type="NCBI Taxonomy" id="8022"/>
    <lineage>
        <taxon>Eukaryota</taxon>
        <taxon>Metazoa</taxon>
        <taxon>Chordata</taxon>
        <taxon>Craniata</taxon>
        <taxon>Vertebrata</taxon>
        <taxon>Euteleostomi</taxon>
        <taxon>Actinopterygii</taxon>
        <taxon>Neopterygii</taxon>
        <taxon>Teleostei</taxon>
        <taxon>Protacanthopterygii</taxon>
        <taxon>Salmoniformes</taxon>
        <taxon>Salmonidae</taxon>
        <taxon>Salmoninae</taxon>
        <taxon>Oncorhynchus</taxon>
    </lineage>
</organism>
<dbReference type="Proteomes" id="UP000193380">
    <property type="component" value="Unassembled WGS sequence"/>
</dbReference>
<gene>
    <name evidence="4" type="ORF">GSONMT00004914001</name>
</gene>
<dbReference type="InterPro" id="IPR036388">
    <property type="entry name" value="WH-like_DNA-bd_sf"/>
</dbReference>
<dbReference type="PANTHER" id="PTHR12806:SF0">
    <property type="entry name" value="VACUOLAR-SORTING PROTEIN SNF8"/>
    <property type="match status" value="1"/>
</dbReference>
<evidence type="ECO:0000256" key="2">
    <source>
        <dbReference type="ARBA" id="ARBA00017052"/>
    </source>
</evidence>
<dbReference type="EMBL" id="FR930342">
    <property type="protein sequence ID" value="CDQ97365.1"/>
    <property type="molecule type" value="Genomic_DNA"/>
</dbReference>
<dbReference type="PANTHER" id="PTHR12806">
    <property type="entry name" value="EAP30 SUBUNIT OF ELL COMPLEX"/>
    <property type="match status" value="1"/>
</dbReference>
<dbReference type="STRING" id="8022.A0A060Z7V2"/>
<dbReference type="GO" id="GO:0043328">
    <property type="term" value="P:protein transport to vacuole involved in ubiquitin-dependent protein catabolic process via the multivesicular body sorting pathway"/>
    <property type="evidence" value="ECO:0007669"/>
    <property type="project" value="TreeGrafter"/>
</dbReference>